<evidence type="ECO:0000313" key="2">
    <source>
        <dbReference type="EMBL" id="ABB55291.1"/>
    </source>
</evidence>
<evidence type="ECO:0000256" key="1">
    <source>
        <dbReference type="SAM" id="MobiDB-lite"/>
    </source>
</evidence>
<sequence>MGEIRVQNKHPGARIGPRHLIVITGPVTGTDSVVILGISSLPEGNGSAGPAIMTDTTTVSSSASLANGGVSPPPPRGITDLPREIDIPSTTTSVVISEPVKTRLTEPTVGPQSTKTSIGIGSQSSPYECVLALLADPDPNKDIFRTDLSFFVLFFNGMIEKLLHQGYCFDQFRRSLSRYMTMIREEGYPELADSLTADFVVLDELQSHENSVVQLMATLARKDTDRAELLSSLDSNREEVDRLKKVLKYAEESGAIFTEELARLESSRGQTLERLGSTQERLMKLKNEAVKILSSSEASVRADLQVELEQSYADRLSNGHNAYRIFGKPSAINGFDMPLPITEKGTQHRVLDDDLSLLRLRDKIPQVWTLVSFSIGERLNQRCVLDTDFRIFGKFPAFNGFDVHLPIIV</sequence>
<protein>
    <submittedName>
        <fullName evidence="2">Uncharacterized protein</fullName>
    </submittedName>
</protein>
<feature type="region of interest" description="Disordered" evidence="1">
    <location>
        <begin position="62"/>
        <end position="84"/>
    </location>
</feature>
<name>Q2XNY1_ASPOF</name>
<gene>
    <name evidence="2" type="ORF">10.t00038</name>
</gene>
<proteinExistence type="predicted"/>
<dbReference type="AlphaFoldDB" id="Q2XNY1"/>
<accession>Q2XNY1</accession>
<organism evidence="2">
    <name type="scientific">Asparagus officinalis</name>
    <name type="common">Garden asparagus</name>
    <dbReference type="NCBI Taxonomy" id="4686"/>
    <lineage>
        <taxon>Eukaryota</taxon>
        <taxon>Viridiplantae</taxon>
        <taxon>Streptophyta</taxon>
        <taxon>Embryophyta</taxon>
        <taxon>Tracheophyta</taxon>
        <taxon>Spermatophyta</taxon>
        <taxon>Magnoliopsida</taxon>
        <taxon>Liliopsida</taxon>
        <taxon>Asparagales</taxon>
        <taxon>Asparagaceae</taxon>
        <taxon>Asparagoideae</taxon>
        <taxon>Asparagus</taxon>
    </lineage>
</organism>
<reference evidence="2" key="1">
    <citation type="submission" date="2005-10" db="EMBL/GenBank/DDBJ databases">
        <title>Comparative Sequence and Genetic Analyses of the Asparagus, Onion, and Rice Genomes Reveal Similar Structures, But No Microsynteny.</title>
        <authorList>
            <person name="Jernej J."/>
            <person name="Suzuki G."/>
            <person name="McCallum J."/>
            <person name="Cheung F."/>
            <person name="Arbogast T."/>
            <person name="Tallon L.J."/>
            <person name="Smith S."/>
            <person name="Utterback T."/>
            <person name="Havey M.J."/>
            <person name="Town C.D."/>
        </authorList>
    </citation>
    <scope>NUCLEOTIDE SEQUENCE</scope>
</reference>
<dbReference type="EMBL" id="DQ273271">
    <property type="protein sequence ID" value="ABB55291.1"/>
    <property type="molecule type" value="Genomic_DNA"/>
</dbReference>